<dbReference type="SMART" id="SM00575">
    <property type="entry name" value="ZnF_PMZ"/>
    <property type="match status" value="1"/>
</dbReference>
<keyword evidence="2 4" id="KW-0863">Zinc-finger</keyword>
<dbReference type="InterPro" id="IPR007527">
    <property type="entry name" value="Znf_SWIM"/>
</dbReference>
<evidence type="ECO:0000313" key="6">
    <source>
        <dbReference type="EMBL" id="KAG5573032.1"/>
    </source>
</evidence>
<dbReference type="GO" id="GO:0008270">
    <property type="term" value="F:zinc ion binding"/>
    <property type="evidence" value="ECO:0007669"/>
    <property type="project" value="UniProtKB-KW"/>
</dbReference>
<evidence type="ECO:0000256" key="3">
    <source>
        <dbReference type="ARBA" id="ARBA00022833"/>
    </source>
</evidence>
<sequence length="351" mass="39826">MAVTEFVVAGMPIALHRNGSYDDMIANVIETSELTCEPNDLGISYQMNEREKMHPTFIKNDRHMSLYMLDIGIDGSRPTLRINVNARPTIEPTNSFNGDNNSIGNERLGDHSKKAWVQKELGSQSNHSFSDETNLCINQTFSNKNELQLLLAKAAAEKSFDFATVNSCTKYLKMKCEFDNHFVEFKNKCPAAAVILEHDIGFEKWSKAHFPGNRYDMMTTNIIESLNAMLIDEKEYPVVSIFNSIAKRFGELSRERHAYTLKSMGNQMVPAAEKIARKKMIEGDSLYVENIIGDDNQFIVFGAGVTVYVDLLEKSCSCREYDLINLHCAHAMTILRSMHDNEYGMSIYEHL</sequence>
<evidence type="ECO:0000313" key="7">
    <source>
        <dbReference type="Proteomes" id="UP000824120"/>
    </source>
</evidence>
<dbReference type="EMBL" id="JACXVP010000012">
    <property type="protein sequence ID" value="KAG5573032.1"/>
    <property type="molecule type" value="Genomic_DNA"/>
</dbReference>
<keyword evidence="1" id="KW-0479">Metal-binding</keyword>
<reference evidence="6 7" key="1">
    <citation type="submission" date="2020-09" db="EMBL/GenBank/DDBJ databases">
        <title>De no assembly of potato wild relative species, Solanum commersonii.</title>
        <authorList>
            <person name="Cho K."/>
        </authorList>
    </citation>
    <scope>NUCLEOTIDE SEQUENCE [LARGE SCALE GENOMIC DNA]</scope>
    <source>
        <strain evidence="6">LZ3.2</strain>
        <tissue evidence="6">Leaf</tissue>
    </source>
</reference>
<dbReference type="Pfam" id="PF04434">
    <property type="entry name" value="SWIM"/>
    <property type="match status" value="1"/>
</dbReference>
<evidence type="ECO:0000256" key="1">
    <source>
        <dbReference type="ARBA" id="ARBA00022723"/>
    </source>
</evidence>
<name>A0A9J5WDE0_SOLCO</name>
<dbReference type="Proteomes" id="UP000824120">
    <property type="component" value="Chromosome 12"/>
</dbReference>
<protein>
    <recommendedName>
        <fullName evidence="5">SWIM-type domain-containing protein</fullName>
    </recommendedName>
</protein>
<evidence type="ECO:0000256" key="2">
    <source>
        <dbReference type="ARBA" id="ARBA00022771"/>
    </source>
</evidence>
<dbReference type="AlphaFoldDB" id="A0A9J5WDE0"/>
<feature type="domain" description="SWIM-type" evidence="5">
    <location>
        <begin position="305"/>
        <end position="339"/>
    </location>
</feature>
<keyword evidence="3" id="KW-0862">Zinc</keyword>
<keyword evidence="7" id="KW-1185">Reference proteome</keyword>
<dbReference type="PANTHER" id="PTHR31973:SF183">
    <property type="entry name" value="SWIM-TYPE DOMAIN-CONTAINING PROTEIN"/>
    <property type="match status" value="1"/>
</dbReference>
<comment type="caution">
    <text evidence="6">The sequence shown here is derived from an EMBL/GenBank/DDBJ whole genome shotgun (WGS) entry which is preliminary data.</text>
</comment>
<evidence type="ECO:0000259" key="5">
    <source>
        <dbReference type="PROSITE" id="PS50966"/>
    </source>
</evidence>
<organism evidence="6 7">
    <name type="scientific">Solanum commersonii</name>
    <name type="common">Commerson's wild potato</name>
    <name type="synonym">Commerson's nightshade</name>
    <dbReference type="NCBI Taxonomy" id="4109"/>
    <lineage>
        <taxon>Eukaryota</taxon>
        <taxon>Viridiplantae</taxon>
        <taxon>Streptophyta</taxon>
        <taxon>Embryophyta</taxon>
        <taxon>Tracheophyta</taxon>
        <taxon>Spermatophyta</taxon>
        <taxon>Magnoliopsida</taxon>
        <taxon>eudicotyledons</taxon>
        <taxon>Gunneridae</taxon>
        <taxon>Pentapetalae</taxon>
        <taxon>asterids</taxon>
        <taxon>lamiids</taxon>
        <taxon>Solanales</taxon>
        <taxon>Solanaceae</taxon>
        <taxon>Solanoideae</taxon>
        <taxon>Solaneae</taxon>
        <taxon>Solanum</taxon>
    </lineage>
</organism>
<dbReference type="OrthoDB" id="4482678at2759"/>
<evidence type="ECO:0000256" key="4">
    <source>
        <dbReference type="PROSITE-ProRule" id="PRU00325"/>
    </source>
</evidence>
<dbReference type="PANTHER" id="PTHR31973">
    <property type="entry name" value="POLYPROTEIN, PUTATIVE-RELATED"/>
    <property type="match status" value="1"/>
</dbReference>
<dbReference type="InterPro" id="IPR006564">
    <property type="entry name" value="Znf_PMZ"/>
</dbReference>
<gene>
    <name evidence="6" type="ORF">H5410_062798</name>
</gene>
<proteinExistence type="predicted"/>
<dbReference type="PROSITE" id="PS50966">
    <property type="entry name" value="ZF_SWIM"/>
    <property type="match status" value="1"/>
</dbReference>
<accession>A0A9J5WDE0</accession>